<evidence type="ECO:0000313" key="2">
    <source>
        <dbReference type="EnsemblProtists" id="EOD28787"/>
    </source>
</evidence>
<dbReference type="Gene3D" id="1.10.472.10">
    <property type="entry name" value="Cyclin-like"/>
    <property type="match status" value="2"/>
</dbReference>
<evidence type="ECO:0000259" key="1">
    <source>
        <dbReference type="Pfam" id="PF00134"/>
    </source>
</evidence>
<dbReference type="RefSeq" id="XP_005781216.1">
    <property type="nucleotide sequence ID" value="XM_005781159.1"/>
</dbReference>
<feature type="domain" description="Cyclin N-terminal" evidence="1">
    <location>
        <begin position="63"/>
        <end position="146"/>
    </location>
</feature>
<dbReference type="PaxDb" id="2903-EOD28787"/>
<dbReference type="SUPFAM" id="SSF47954">
    <property type="entry name" value="Cyclin-like"/>
    <property type="match status" value="1"/>
</dbReference>
<dbReference type="Proteomes" id="UP000013827">
    <property type="component" value="Unassembled WGS sequence"/>
</dbReference>
<name>A0A0D3JZ52_EMIH1</name>
<dbReference type="HOGENOM" id="CLU_664696_0_0_1"/>
<dbReference type="CDD" id="cd00043">
    <property type="entry name" value="CYCLIN_SF"/>
    <property type="match status" value="1"/>
</dbReference>
<evidence type="ECO:0000313" key="3">
    <source>
        <dbReference type="Proteomes" id="UP000013827"/>
    </source>
</evidence>
<sequence length="414" mass="45550">MPSTKRAAHSVLAELKRDLATQPKRPRSSSLLTAPVRKELIRRMREACDEFRSGTDESDRRPLQPFVVGHAAAYLDRYVATQASLSNVNLTAAVCLLLATKFCDVCCPQLDELCELFEVGGPKGCAKQTVKAAERHIAESLGWDMNVITPHALLPPLLELVSATGQTQRIAEEMILESYEAHPLEHRPLTVAAASIMATWHFLSDLEAETCHTEELARLCDVDLARARPPAAHYSTDGRGDMLSHLAALLLTCARISSAGAMCLSPALQSGEDIVSHQLELQSILHGVHQRYAGRQGRYNKHDTARLRYIKNTAFPGLRFGKMVPERDMAMLSPLPPSRIARHLASPQGHLSRRLHLSAGRQHPPPTGCTATRDAPPSLTSLHTRYSRRAFAATWIACHCKRARSRAVKVCLAG</sequence>
<proteinExistence type="predicted"/>
<dbReference type="InterPro" id="IPR039361">
    <property type="entry name" value="Cyclin"/>
</dbReference>
<dbReference type="EnsemblProtists" id="EOD28787">
    <property type="protein sequence ID" value="EOD28787"/>
    <property type="gene ID" value="EMIHUDRAFT_114075"/>
</dbReference>
<dbReference type="KEGG" id="ehx:EMIHUDRAFT_114075"/>
<dbReference type="GeneID" id="17274332"/>
<keyword evidence="3" id="KW-1185">Reference proteome</keyword>
<dbReference type="PANTHER" id="PTHR10177">
    <property type="entry name" value="CYCLINS"/>
    <property type="match status" value="1"/>
</dbReference>
<dbReference type="InterPro" id="IPR036915">
    <property type="entry name" value="Cyclin-like_sf"/>
</dbReference>
<protein>
    <recommendedName>
        <fullName evidence="1">Cyclin N-terminal domain-containing protein</fullName>
    </recommendedName>
</protein>
<dbReference type="Pfam" id="PF00134">
    <property type="entry name" value="Cyclin_N"/>
    <property type="match status" value="1"/>
</dbReference>
<organism evidence="2 3">
    <name type="scientific">Emiliania huxleyi (strain CCMP1516)</name>
    <dbReference type="NCBI Taxonomy" id="280463"/>
    <lineage>
        <taxon>Eukaryota</taxon>
        <taxon>Haptista</taxon>
        <taxon>Haptophyta</taxon>
        <taxon>Prymnesiophyceae</taxon>
        <taxon>Isochrysidales</taxon>
        <taxon>Noelaerhabdaceae</taxon>
        <taxon>Emiliania</taxon>
    </lineage>
</organism>
<accession>A0A0D3JZ52</accession>
<reference evidence="2" key="2">
    <citation type="submission" date="2024-10" db="UniProtKB">
        <authorList>
            <consortium name="EnsemblProtists"/>
        </authorList>
    </citation>
    <scope>IDENTIFICATION</scope>
</reference>
<dbReference type="AlphaFoldDB" id="A0A0D3JZ52"/>
<reference evidence="3" key="1">
    <citation type="journal article" date="2013" name="Nature">
        <title>Pan genome of the phytoplankton Emiliania underpins its global distribution.</title>
        <authorList>
            <person name="Read B.A."/>
            <person name="Kegel J."/>
            <person name="Klute M.J."/>
            <person name="Kuo A."/>
            <person name="Lefebvre S.C."/>
            <person name="Maumus F."/>
            <person name="Mayer C."/>
            <person name="Miller J."/>
            <person name="Monier A."/>
            <person name="Salamov A."/>
            <person name="Young J."/>
            <person name="Aguilar M."/>
            <person name="Claverie J.M."/>
            <person name="Frickenhaus S."/>
            <person name="Gonzalez K."/>
            <person name="Herman E.K."/>
            <person name="Lin Y.C."/>
            <person name="Napier J."/>
            <person name="Ogata H."/>
            <person name="Sarno A.F."/>
            <person name="Shmutz J."/>
            <person name="Schroeder D."/>
            <person name="de Vargas C."/>
            <person name="Verret F."/>
            <person name="von Dassow P."/>
            <person name="Valentin K."/>
            <person name="Van de Peer Y."/>
            <person name="Wheeler G."/>
            <person name="Dacks J.B."/>
            <person name="Delwiche C.F."/>
            <person name="Dyhrman S.T."/>
            <person name="Glockner G."/>
            <person name="John U."/>
            <person name="Richards T."/>
            <person name="Worden A.Z."/>
            <person name="Zhang X."/>
            <person name="Grigoriev I.V."/>
            <person name="Allen A.E."/>
            <person name="Bidle K."/>
            <person name="Borodovsky M."/>
            <person name="Bowler C."/>
            <person name="Brownlee C."/>
            <person name="Cock J.M."/>
            <person name="Elias M."/>
            <person name="Gladyshev V.N."/>
            <person name="Groth M."/>
            <person name="Guda C."/>
            <person name="Hadaegh A."/>
            <person name="Iglesias-Rodriguez M.D."/>
            <person name="Jenkins J."/>
            <person name="Jones B.M."/>
            <person name="Lawson T."/>
            <person name="Leese F."/>
            <person name="Lindquist E."/>
            <person name="Lobanov A."/>
            <person name="Lomsadze A."/>
            <person name="Malik S.B."/>
            <person name="Marsh M.E."/>
            <person name="Mackinder L."/>
            <person name="Mock T."/>
            <person name="Mueller-Roeber B."/>
            <person name="Pagarete A."/>
            <person name="Parker M."/>
            <person name="Probert I."/>
            <person name="Quesneville H."/>
            <person name="Raines C."/>
            <person name="Rensing S.A."/>
            <person name="Riano-Pachon D.M."/>
            <person name="Richier S."/>
            <person name="Rokitta S."/>
            <person name="Shiraiwa Y."/>
            <person name="Soanes D.M."/>
            <person name="van der Giezen M."/>
            <person name="Wahlund T.M."/>
            <person name="Williams B."/>
            <person name="Wilson W."/>
            <person name="Wolfe G."/>
            <person name="Wurch L.L."/>
        </authorList>
    </citation>
    <scope>NUCLEOTIDE SEQUENCE</scope>
</reference>
<dbReference type="InterPro" id="IPR006671">
    <property type="entry name" value="Cyclin_N"/>
</dbReference>
<dbReference type="STRING" id="2903.R1D161"/>